<gene>
    <name evidence="1" type="ORF">HAP48_021860</name>
    <name evidence="2" type="ORF">WDK88_23530</name>
</gene>
<dbReference type="Proteomes" id="UP001432046">
    <property type="component" value="Chromosome"/>
</dbReference>
<reference evidence="2" key="2">
    <citation type="journal article" date="2021" name="Int. J. Syst. Evol. Microbiol.">
        <title>Bradyrhizobium septentrionale sp. nov. (sv. septentrionale) and Bradyrhizobium quebecense sp. nov. (sv. septentrionale) associated with legumes native to Canada possess rearranged symbiosis genes and numerous insertion sequences.</title>
        <authorList>
            <person name="Bromfield E.S.P."/>
            <person name="Cloutier S."/>
        </authorList>
    </citation>
    <scope>NUCLEOTIDE SEQUENCE</scope>
    <source>
        <strain evidence="2">5S5</strain>
    </source>
</reference>
<evidence type="ECO:0000313" key="1">
    <source>
        <dbReference type="EMBL" id="NVI45561.1"/>
    </source>
</evidence>
<proteinExistence type="predicted"/>
<sequence>MTANDGCPIVSRHHLSARQPGFAETNARACASKALTALSSGLPYRIYDCASTPELSGQDTNDARSQLGAIEVPATNIAHDVHDNQRGRLPSASLYRMTKKAPFRAPFAGLALF</sequence>
<accession>A0A973W190</accession>
<dbReference type="AlphaFoldDB" id="A0A973W190"/>
<organism evidence="1">
    <name type="scientific">Bradyrhizobium septentrionale</name>
    <dbReference type="NCBI Taxonomy" id="1404411"/>
    <lineage>
        <taxon>Bacteria</taxon>
        <taxon>Pseudomonadati</taxon>
        <taxon>Pseudomonadota</taxon>
        <taxon>Alphaproteobacteria</taxon>
        <taxon>Hyphomicrobiales</taxon>
        <taxon>Nitrobacteraceae</taxon>
        <taxon>Bradyrhizobium</taxon>
    </lineage>
</organism>
<keyword evidence="3" id="KW-1185">Reference proteome</keyword>
<dbReference type="EMBL" id="CP147711">
    <property type="protein sequence ID" value="WXC76475.1"/>
    <property type="molecule type" value="Genomic_DNA"/>
</dbReference>
<dbReference type="EMBL" id="JAAOLE020000001">
    <property type="protein sequence ID" value="NVI45561.1"/>
    <property type="molecule type" value="Genomic_DNA"/>
</dbReference>
<evidence type="ECO:0000313" key="2">
    <source>
        <dbReference type="EMBL" id="WXC76475.1"/>
    </source>
</evidence>
<evidence type="ECO:0000313" key="3">
    <source>
        <dbReference type="Proteomes" id="UP001432046"/>
    </source>
</evidence>
<reference evidence="2" key="3">
    <citation type="submission" date="2024-03" db="EMBL/GenBank/DDBJ databases">
        <authorList>
            <person name="Bromfield E.S.P."/>
            <person name="Cloutier S."/>
        </authorList>
    </citation>
    <scope>NUCLEOTIDE SEQUENCE</scope>
    <source>
        <strain evidence="2">5S5</strain>
    </source>
</reference>
<name>A0A973W190_9BRAD</name>
<dbReference type="RefSeq" id="WP_166205047.1">
    <property type="nucleotide sequence ID" value="NZ_CP088285.1"/>
</dbReference>
<protein>
    <submittedName>
        <fullName evidence="1">Uncharacterized protein</fullName>
    </submittedName>
</protein>
<reference evidence="1" key="1">
    <citation type="submission" date="2020-06" db="EMBL/GenBank/DDBJ databases">
        <title>Whole Genome Sequence of Bradyrhizobium sp. Strain 1S1.</title>
        <authorList>
            <person name="Bromfield E.S.P."/>
            <person name="Cloutier S."/>
        </authorList>
    </citation>
    <scope>NUCLEOTIDE SEQUENCE [LARGE SCALE GENOMIC DNA]</scope>
    <source>
        <strain evidence="1">1S1</strain>
    </source>
</reference>